<dbReference type="STRING" id="97359.A0A550BYV1"/>
<accession>A0A550BYV1</accession>
<evidence type="ECO:0000313" key="3">
    <source>
        <dbReference type="Proteomes" id="UP000320762"/>
    </source>
</evidence>
<dbReference type="OrthoDB" id="3184970at2759"/>
<evidence type="ECO:0000313" key="2">
    <source>
        <dbReference type="EMBL" id="TRM57735.1"/>
    </source>
</evidence>
<keyword evidence="3" id="KW-1185">Reference proteome</keyword>
<feature type="region of interest" description="Disordered" evidence="1">
    <location>
        <begin position="1"/>
        <end position="23"/>
    </location>
</feature>
<name>A0A550BYV1_9AGAR</name>
<gene>
    <name evidence="2" type="ORF">BD626DRAFT_586508</name>
</gene>
<dbReference type="Proteomes" id="UP000320762">
    <property type="component" value="Unassembled WGS sequence"/>
</dbReference>
<dbReference type="EMBL" id="VDMD01000043">
    <property type="protein sequence ID" value="TRM57735.1"/>
    <property type="molecule type" value="Genomic_DNA"/>
</dbReference>
<reference evidence="2 3" key="1">
    <citation type="journal article" date="2019" name="New Phytol.">
        <title>Comparative genomics reveals unique wood-decay strategies and fruiting body development in the Schizophyllaceae.</title>
        <authorList>
            <person name="Almasi E."/>
            <person name="Sahu N."/>
            <person name="Krizsan K."/>
            <person name="Balint B."/>
            <person name="Kovacs G.M."/>
            <person name="Kiss B."/>
            <person name="Cseklye J."/>
            <person name="Drula E."/>
            <person name="Henrissat B."/>
            <person name="Nagy I."/>
            <person name="Chovatia M."/>
            <person name="Adam C."/>
            <person name="LaButti K."/>
            <person name="Lipzen A."/>
            <person name="Riley R."/>
            <person name="Grigoriev I.V."/>
            <person name="Nagy L.G."/>
        </authorList>
    </citation>
    <scope>NUCLEOTIDE SEQUENCE [LARGE SCALE GENOMIC DNA]</scope>
    <source>
        <strain evidence="2 3">NL-1724</strain>
    </source>
</reference>
<evidence type="ECO:0008006" key="4">
    <source>
        <dbReference type="Google" id="ProtNLM"/>
    </source>
</evidence>
<protein>
    <recommendedName>
        <fullName evidence="4">BTB domain-containing protein</fullName>
    </recommendedName>
</protein>
<sequence>MSRTPSPDFPSRTPSPNPDTSKRFWDEDAPGAVAFHSSNYTVYYLDSAKLYTEAKAFPPPSGSIFSIKSLPEHSDTLDLLFAFVYRDKDACQLEDVEISLLARLADAAAEYQVYSAVIACRFNMRAQHKAHPAEVMAYAAKHGHDDILNLAAPFSRELPFDHVHAVLPSAYFLAWAKYHDAYRNVVNGIATTCPNHYTSSSSDASFTALFIQRLGAQPRTSPRFSDASAPGVVPFVSSDNVVFFIDRVKLEREADAFPPSRATLASNETITLEEDEETLHLLFAFVYRDQHVRLEDVAFDILARLAEAAEKYQVYCAMVACRFHMRVQHQAHPAEVMAYAAKHSHDDILDLAAPFSLDLPYNRVHALLPPAHYIAWTLYDDEYRNIIDKVEATTFPPHGGCGIGGSATFVSYANALQINILKERINASTLDAVFENFLKATTTCYYCCRTVQSWKNDLSAALVALPLFTTYLTK</sequence>
<comment type="caution">
    <text evidence="2">The sequence shown here is derived from an EMBL/GenBank/DDBJ whole genome shotgun (WGS) entry which is preliminary data.</text>
</comment>
<evidence type="ECO:0000256" key="1">
    <source>
        <dbReference type="SAM" id="MobiDB-lite"/>
    </source>
</evidence>
<dbReference type="AlphaFoldDB" id="A0A550BYV1"/>
<organism evidence="2 3">
    <name type="scientific">Schizophyllum amplum</name>
    <dbReference type="NCBI Taxonomy" id="97359"/>
    <lineage>
        <taxon>Eukaryota</taxon>
        <taxon>Fungi</taxon>
        <taxon>Dikarya</taxon>
        <taxon>Basidiomycota</taxon>
        <taxon>Agaricomycotina</taxon>
        <taxon>Agaricomycetes</taxon>
        <taxon>Agaricomycetidae</taxon>
        <taxon>Agaricales</taxon>
        <taxon>Schizophyllaceae</taxon>
        <taxon>Schizophyllum</taxon>
    </lineage>
</organism>
<proteinExistence type="predicted"/>